<comment type="catalytic activity">
    <reaction evidence="12">
        <text>N-(5Z,8Z,11Z,14Z-eicosatetraenoyl)-L-serine + H2O = (5Z,8Z,11Z,14Z)-eicosatetraenoate + L-serine</text>
        <dbReference type="Rhea" id="RHEA:64116"/>
        <dbReference type="ChEBI" id="CHEBI:15377"/>
        <dbReference type="ChEBI" id="CHEBI:32395"/>
        <dbReference type="ChEBI" id="CHEBI:33384"/>
        <dbReference type="ChEBI" id="CHEBI:149697"/>
    </reaction>
    <physiologicalReaction direction="left-to-right" evidence="12">
        <dbReference type="Rhea" id="RHEA:64117"/>
    </physiologicalReaction>
</comment>
<comment type="catalytic activity">
    <reaction evidence="27">
        <text>(6Z)-octadecenamide + H2O = (6Z)-octadecenoate + NH4(+)</text>
        <dbReference type="Rhea" id="RHEA:63008"/>
        <dbReference type="ChEBI" id="CHEBI:15377"/>
        <dbReference type="ChEBI" id="CHEBI:28938"/>
        <dbReference type="ChEBI" id="CHEBI:32375"/>
        <dbReference type="ChEBI" id="CHEBI:146168"/>
    </reaction>
    <physiologicalReaction direction="left-to-right" evidence="27">
        <dbReference type="Rhea" id="RHEA:63009"/>
    </physiologicalReaction>
</comment>
<dbReference type="InterPro" id="IPR023631">
    <property type="entry name" value="Amidase_dom"/>
</dbReference>
<feature type="transmembrane region" description="Helical" evidence="39">
    <location>
        <begin position="12"/>
        <end position="33"/>
    </location>
</feature>
<dbReference type="Ensembl" id="ENSBTAT00000105470.1">
    <property type="protein sequence ID" value="ENSBTAP00000096848.1"/>
    <property type="gene ID" value="ENSBTAG00000037858.4"/>
</dbReference>
<evidence type="ECO:0000256" key="20">
    <source>
        <dbReference type="ARBA" id="ARBA00051454"/>
    </source>
</evidence>
<sequence length="708" mass="77306">MPGVIWLSHSLVVLLPVALLGVVLLGATMLFWWQAPAWSKIPRAQKRREEALRRMAALAERLRQQEPELDPKPILELPLEKLVQKLLADELSLESVLCSYLEEAMKVHQEVNCLTDFLDECEEQLQALKKLKKSERGLLYGVPISLKDVYDCMGHDSTCGLAQFLEKPAAKDGVIVKVLKAQGAIPFVKTNISQTLLSFDCSNPIYGQTLNPQNLKKTSGGSSGGEGALLAKGGSILGMGTDTGGSIRIPASFCGACGIRVTGYRLSNSGVASAVKGRKAVVTVAGPLAWDVESLALCLRALLSEHMHRLDPTVPFLPFREEVYSSNRPLRIGYYESDGFTQPSPSMARAVKLTSRLLRDAGHQVIPFSVPRTEYAFFHLYTGSLLADGGASLLEKLKGDIVDPSMKNTVTSLRLPNSLKRFLAWIWKYFDTQETVGAAHSSGGISARVHSQVEVPGPGCAAVSSSGPRLLCWLSCQGASKQFLLGPLQPPELPCRRGACHHRDATGREGTGLLQRLLQRSRRQKFPGGGERICGASSGCAVHCFAMGRGTVSPVHEGGGDLGQEQDGTQVKRHSFSWRSFYIFIQVCSQCSFLLMNTRSALFLLLLEAHHKFSLLSLCVAAQYTDFPDYPSMGSRVMCSINILTGWLRDLWSRWGGRAVDFPWPSTSSCCPPVQSLRCYPRLQQRGEGPKLRAWRAGPNPGSATGLV</sequence>
<comment type="catalytic activity">
    <reaction evidence="31">
        <text>(11Z,14Z,17Z)-eicosatrienamide + H2O = (11Z,14Z,17Z)-eicosatrienoate + NH4(+)</text>
        <dbReference type="Rhea" id="RHEA:63000"/>
        <dbReference type="ChEBI" id="CHEBI:15377"/>
        <dbReference type="ChEBI" id="CHEBI:28938"/>
        <dbReference type="ChEBI" id="CHEBI:77223"/>
        <dbReference type="ChEBI" id="CHEBI:146164"/>
    </reaction>
    <physiologicalReaction direction="left-to-right" evidence="31">
        <dbReference type="Rhea" id="RHEA:63001"/>
    </physiologicalReaction>
</comment>
<evidence type="ECO:0000256" key="21">
    <source>
        <dbReference type="ARBA" id="ARBA00051492"/>
    </source>
</evidence>
<comment type="catalytic activity">
    <reaction evidence="24">
        <text>(9Z,12Z,15Z)-octadecatrienamide + H2O = (9Z,12Z,15Z)-octadecatrienoate + NH4(+)</text>
        <dbReference type="Rhea" id="RHEA:62976"/>
        <dbReference type="ChEBI" id="CHEBI:15377"/>
        <dbReference type="ChEBI" id="CHEBI:28938"/>
        <dbReference type="ChEBI" id="CHEBI:32387"/>
        <dbReference type="ChEBI" id="CHEBI:142684"/>
    </reaction>
    <physiologicalReaction direction="left-to-right" evidence="24">
        <dbReference type="Rhea" id="RHEA:62977"/>
    </physiologicalReaction>
</comment>
<gene>
    <name evidence="41" type="primary">LOC513210</name>
</gene>
<comment type="catalytic activity">
    <reaction evidence="16">
        <text>N-(15Z-tetracosenoyl)-ethanolamine + H2O = (15Z)-tetracosenoate + ethanolamine</text>
        <dbReference type="Rhea" id="RHEA:63144"/>
        <dbReference type="ChEBI" id="CHEBI:15377"/>
        <dbReference type="ChEBI" id="CHEBI:32392"/>
        <dbReference type="ChEBI" id="CHEBI:57603"/>
        <dbReference type="ChEBI" id="CHEBI:146187"/>
    </reaction>
    <physiologicalReaction direction="left-to-right" evidence="16">
        <dbReference type="Rhea" id="RHEA:63145"/>
    </physiologicalReaction>
</comment>
<dbReference type="GO" id="GO:0017064">
    <property type="term" value="F:fatty acid amide hydrolase activity"/>
    <property type="evidence" value="ECO:0007669"/>
    <property type="project" value="UniProtKB-EC"/>
</dbReference>
<evidence type="ECO:0000256" key="24">
    <source>
        <dbReference type="ARBA" id="ARBA00052337"/>
    </source>
</evidence>
<dbReference type="Pfam" id="PF01425">
    <property type="entry name" value="Amidase"/>
    <property type="match status" value="1"/>
</dbReference>
<protein>
    <recommendedName>
        <fullName evidence="34">Fatty-acid amide hydrolase 1</fullName>
        <ecNumber evidence="3">3.5.1.99</ecNumber>
    </recommendedName>
    <alternativeName>
        <fullName evidence="37">Anandamide amidohydrolase 1</fullName>
    </alternativeName>
    <alternativeName>
        <fullName evidence="35">Fatty acid ester hydrolase</fullName>
    </alternativeName>
    <alternativeName>
        <fullName evidence="36">Oleamide hydrolase 1</fullName>
    </alternativeName>
</protein>
<keyword evidence="39" id="KW-0472">Membrane</keyword>
<keyword evidence="39" id="KW-0812">Transmembrane</keyword>
<keyword evidence="4" id="KW-0597">Phosphoprotein</keyword>
<dbReference type="SUPFAM" id="SSF75304">
    <property type="entry name" value="Amidase signature (AS) enzymes"/>
    <property type="match status" value="1"/>
</dbReference>
<comment type="catalytic activity">
    <reaction evidence="20">
        <text>N-octadecanoyl ethanolamine + H2O = octadecanoate + ethanolamine</text>
        <dbReference type="Rhea" id="RHEA:63124"/>
        <dbReference type="ChEBI" id="CHEBI:15377"/>
        <dbReference type="ChEBI" id="CHEBI:25629"/>
        <dbReference type="ChEBI" id="CHEBI:57603"/>
        <dbReference type="ChEBI" id="CHEBI:85299"/>
    </reaction>
    <physiologicalReaction direction="left-to-right" evidence="20">
        <dbReference type="Rhea" id="RHEA:63125"/>
    </physiologicalReaction>
</comment>
<comment type="catalytic activity">
    <reaction evidence="13">
        <text>(11Z,14Z)-eicosadienamide + H2O = (11Z,14Z)-eicosadienoate + NH4(+)</text>
        <dbReference type="Rhea" id="RHEA:63004"/>
        <dbReference type="ChEBI" id="CHEBI:15377"/>
        <dbReference type="ChEBI" id="CHEBI:28938"/>
        <dbReference type="ChEBI" id="CHEBI:77220"/>
        <dbReference type="ChEBI" id="CHEBI:146165"/>
    </reaction>
    <physiologicalReaction direction="left-to-right" evidence="13">
        <dbReference type="Rhea" id="RHEA:63005"/>
    </physiologicalReaction>
</comment>
<dbReference type="InterPro" id="IPR036928">
    <property type="entry name" value="AS_sf"/>
</dbReference>
<evidence type="ECO:0000256" key="25">
    <source>
        <dbReference type="ARBA" id="ARBA00052426"/>
    </source>
</evidence>
<evidence type="ECO:0000256" key="38">
    <source>
        <dbReference type="SAM" id="Coils"/>
    </source>
</evidence>
<evidence type="ECO:0000256" key="4">
    <source>
        <dbReference type="ARBA" id="ARBA00022553"/>
    </source>
</evidence>
<dbReference type="GO" id="GO:0016042">
    <property type="term" value="P:lipid catabolic process"/>
    <property type="evidence" value="ECO:0007669"/>
    <property type="project" value="UniProtKB-KW"/>
</dbReference>
<evidence type="ECO:0000256" key="39">
    <source>
        <dbReference type="SAM" id="Phobius"/>
    </source>
</evidence>
<evidence type="ECO:0000256" key="32">
    <source>
        <dbReference type="ARBA" id="ARBA00052857"/>
    </source>
</evidence>
<comment type="catalytic activity">
    <reaction evidence="22">
        <text>N-docosanoyl-taurine + H2O = docosanoate + taurine</text>
        <dbReference type="Rhea" id="RHEA:63156"/>
        <dbReference type="ChEBI" id="CHEBI:15377"/>
        <dbReference type="ChEBI" id="CHEBI:23858"/>
        <dbReference type="ChEBI" id="CHEBI:146196"/>
        <dbReference type="ChEBI" id="CHEBI:507393"/>
    </reaction>
    <physiologicalReaction direction="left-to-right" evidence="22">
        <dbReference type="Rhea" id="RHEA:63157"/>
    </physiologicalReaction>
</comment>
<evidence type="ECO:0000256" key="19">
    <source>
        <dbReference type="ARBA" id="ARBA00051346"/>
    </source>
</evidence>
<feature type="domain" description="Amidase" evidence="40">
    <location>
        <begin position="97"/>
        <end position="427"/>
    </location>
</feature>
<evidence type="ECO:0000256" key="31">
    <source>
        <dbReference type="ARBA" id="ARBA00052818"/>
    </source>
</evidence>
<evidence type="ECO:0000256" key="17">
    <source>
        <dbReference type="ARBA" id="ARBA00051200"/>
    </source>
</evidence>
<comment type="catalytic activity">
    <reaction evidence="1">
        <text>(9Z)-octadecenamide + H2O = (9Z)-octadecenoate + NH4(+)</text>
        <dbReference type="Rhea" id="RHEA:26506"/>
        <dbReference type="ChEBI" id="CHEBI:15377"/>
        <dbReference type="ChEBI" id="CHEBI:28938"/>
        <dbReference type="ChEBI" id="CHEBI:30823"/>
        <dbReference type="ChEBI" id="CHEBI:116314"/>
        <dbReference type="EC" id="3.5.1.99"/>
    </reaction>
    <physiologicalReaction direction="left-to-right" evidence="1">
        <dbReference type="Rhea" id="RHEA:26507"/>
    </physiologicalReaction>
</comment>
<evidence type="ECO:0000256" key="34">
    <source>
        <dbReference type="ARBA" id="ARBA00073178"/>
    </source>
</evidence>
<evidence type="ECO:0000256" key="3">
    <source>
        <dbReference type="ARBA" id="ARBA00012112"/>
    </source>
</evidence>
<evidence type="ECO:0000256" key="5">
    <source>
        <dbReference type="ARBA" id="ARBA00022801"/>
    </source>
</evidence>
<evidence type="ECO:0000256" key="2">
    <source>
        <dbReference type="ARBA" id="ARBA00009199"/>
    </source>
</evidence>
<dbReference type="Gene3D" id="3.90.1300.10">
    <property type="entry name" value="Amidase signature (AS) domain"/>
    <property type="match status" value="1"/>
</dbReference>
<evidence type="ECO:0000256" key="29">
    <source>
        <dbReference type="ARBA" id="ARBA00052634"/>
    </source>
</evidence>
<evidence type="ECO:0000256" key="37">
    <source>
        <dbReference type="ARBA" id="ARBA00077216"/>
    </source>
</evidence>
<dbReference type="InterPro" id="IPR020556">
    <property type="entry name" value="Amidase_CS"/>
</dbReference>
<evidence type="ECO:0000256" key="12">
    <source>
        <dbReference type="ARBA" id="ARBA00050294"/>
    </source>
</evidence>
<comment type="catalytic activity">
    <reaction evidence="21">
        <text>N-tetracosanoyl-taurine + H2O = tetracosanoate + taurine</text>
        <dbReference type="Rhea" id="RHEA:63140"/>
        <dbReference type="ChEBI" id="CHEBI:15377"/>
        <dbReference type="ChEBI" id="CHEBI:31014"/>
        <dbReference type="ChEBI" id="CHEBI:132049"/>
        <dbReference type="ChEBI" id="CHEBI:507393"/>
    </reaction>
    <physiologicalReaction direction="left-to-right" evidence="21">
        <dbReference type="Rhea" id="RHEA:63141"/>
    </physiologicalReaction>
</comment>
<evidence type="ECO:0000256" key="10">
    <source>
        <dbReference type="ARBA" id="ARBA00048052"/>
    </source>
</evidence>
<keyword evidence="7" id="KW-0443">Lipid metabolism</keyword>
<comment type="catalytic activity">
    <reaction evidence="14">
        <text>1-O-methyl-(5Z,8Z,11Z,14Z)-eicosatetraenoate + H2O = methanol + (5Z,8Z,11Z,14Z)-eicosatetraenoate + H(+)</text>
        <dbReference type="Rhea" id="RHEA:63052"/>
        <dbReference type="ChEBI" id="CHEBI:15377"/>
        <dbReference type="ChEBI" id="CHEBI:15378"/>
        <dbReference type="ChEBI" id="CHEBI:17790"/>
        <dbReference type="ChEBI" id="CHEBI:32395"/>
        <dbReference type="ChEBI" id="CHEBI:78033"/>
    </reaction>
    <physiologicalReaction direction="left-to-right" evidence="14">
        <dbReference type="Rhea" id="RHEA:63053"/>
    </physiologicalReaction>
</comment>
<keyword evidence="39" id="KW-1133">Transmembrane helix</keyword>
<evidence type="ECO:0000256" key="11">
    <source>
        <dbReference type="ARBA" id="ARBA00048606"/>
    </source>
</evidence>
<evidence type="ECO:0000256" key="9">
    <source>
        <dbReference type="ARBA" id="ARBA00047476"/>
    </source>
</evidence>
<comment type="catalytic activity">
    <reaction evidence="15">
        <text>tetradecamide + H2O = tetradecanoate + NH4(+)</text>
        <dbReference type="Rhea" id="RHEA:62992"/>
        <dbReference type="ChEBI" id="CHEBI:15377"/>
        <dbReference type="ChEBI" id="CHEBI:28938"/>
        <dbReference type="ChEBI" id="CHEBI:30807"/>
        <dbReference type="ChEBI" id="CHEBI:137125"/>
    </reaction>
    <physiologicalReaction direction="left-to-right" evidence="15">
        <dbReference type="Rhea" id="RHEA:62993"/>
    </physiologicalReaction>
</comment>
<reference evidence="41" key="2">
    <citation type="submission" date="2025-08" db="UniProtKB">
        <authorList>
            <consortium name="Ensembl"/>
        </authorList>
    </citation>
    <scope>IDENTIFICATION</scope>
    <source>
        <strain evidence="41">Hereford</strain>
    </source>
</reference>
<comment type="catalytic activity">
    <reaction evidence="23">
        <text>N-(9Z-octadecenoyl)-taurine + H2O = taurine + (9Z)-octadecenoate</text>
        <dbReference type="Rhea" id="RHEA:63148"/>
        <dbReference type="ChEBI" id="CHEBI:15377"/>
        <dbReference type="ChEBI" id="CHEBI:30823"/>
        <dbReference type="ChEBI" id="CHEBI:146191"/>
        <dbReference type="ChEBI" id="CHEBI:507393"/>
    </reaction>
    <physiologicalReaction direction="left-to-right" evidence="23">
        <dbReference type="Rhea" id="RHEA:63149"/>
    </physiologicalReaction>
</comment>
<evidence type="ECO:0000256" key="23">
    <source>
        <dbReference type="ARBA" id="ARBA00052289"/>
    </source>
</evidence>
<comment type="catalytic activity">
    <reaction evidence="25">
        <text>(9Z,12Z)-octadecadienamide + H2O = (9Z,12Z)-octadecadienoate + NH4(+)</text>
        <dbReference type="Rhea" id="RHEA:63020"/>
        <dbReference type="ChEBI" id="CHEBI:15377"/>
        <dbReference type="ChEBI" id="CHEBI:28938"/>
        <dbReference type="ChEBI" id="CHEBI:30245"/>
        <dbReference type="ChEBI" id="CHEBI:82984"/>
    </reaction>
    <physiologicalReaction direction="left-to-right" evidence="25">
        <dbReference type="Rhea" id="RHEA:63021"/>
    </physiologicalReaction>
</comment>
<name>A0AAA9TE34_BOVIN</name>
<comment type="similarity">
    <text evidence="2">Belongs to the amidase family.</text>
</comment>
<comment type="catalytic activity">
    <reaction evidence="9">
        <text>2-(5Z,8Z,11Z,14Z-eicosatetraenoyl)-glycerol + H2O = glycerol + (5Z,8Z,11Z,14Z)-eicosatetraenoate + H(+)</text>
        <dbReference type="Rhea" id="RHEA:26132"/>
        <dbReference type="ChEBI" id="CHEBI:15377"/>
        <dbReference type="ChEBI" id="CHEBI:15378"/>
        <dbReference type="ChEBI" id="CHEBI:17754"/>
        <dbReference type="ChEBI" id="CHEBI:32395"/>
        <dbReference type="ChEBI" id="CHEBI:52392"/>
    </reaction>
    <physiologicalReaction direction="left-to-right" evidence="9">
        <dbReference type="Rhea" id="RHEA:26133"/>
    </physiologicalReaction>
</comment>
<evidence type="ECO:0000256" key="14">
    <source>
        <dbReference type="ARBA" id="ARBA00050481"/>
    </source>
</evidence>
<comment type="catalytic activity">
    <reaction evidence="32">
        <text>(8Z,11Z,14Z)-eicosatrienamide + H2O = (8Z,11Z,14Z)-eicosatrienoate + NH4(+)</text>
        <dbReference type="Rhea" id="RHEA:62996"/>
        <dbReference type="ChEBI" id="CHEBI:15377"/>
        <dbReference type="ChEBI" id="CHEBI:28938"/>
        <dbReference type="ChEBI" id="CHEBI:71589"/>
        <dbReference type="ChEBI" id="CHEBI:146163"/>
    </reaction>
    <physiologicalReaction direction="left-to-right" evidence="32">
        <dbReference type="Rhea" id="RHEA:62997"/>
    </physiologicalReaction>
</comment>
<keyword evidence="42" id="KW-1185">Reference proteome</keyword>
<evidence type="ECO:0000256" key="8">
    <source>
        <dbReference type="ARBA" id="ARBA00047450"/>
    </source>
</evidence>
<evidence type="ECO:0000256" key="33">
    <source>
        <dbReference type="ARBA" id="ARBA00052906"/>
    </source>
</evidence>
<dbReference type="PANTHER" id="PTHR45847:SF8">
    <property type="entry name" value="FATTY ACID AMIDE HYDROLASE-RELATED"/>
    <property type="match status" value="1"/>
</dbReference>
<evidence type="ECO:0000256" key="18">
    <source>
        <dbReference type="ARBA" id="ARBA00051311"/>
    </source>
</evidence>
<comment type="catalytic activity">
    <reaction evidence="19">
        <text>N-(9Z-hexadecenoyl) ethanolamine + H2O = (9Z)-hexadecenoate + ethanolamine</text>
        <dbReference type="Rhea" id="RHEA:35563"/>
        <dbReference type="ChEBI" id="CHEBI:15377"/>
        <dbReference type="ChEBI" id="CHEBI:32372"/>
        <dbReference type="ChEBI" id="CHEBI:57603"/>
        <dbReference type="ChEBI" id="CHEBI:71465"/>
    </reaction>
    <physiologicalReaction direction="left-to-right" evidence="19">
        <dbReference type="Rhea" id="RHEA:35564"/>
    </physiologicalReaction>
</comment>
<evidence type="ECO:0000313" key="41">
    <source>
        <dbReference type="Ensembl" id="ENSBTAP00000096848.1"/>
    </source>
</evidence>
<evidence type="ECO:0000256" key="30">
    <source>
        <dbReference type="ARBA" id="ARBA00052709"/>
    </source>
</evidence>
<dbReference type="FunFam" id="3.90.1300.10:FF:000001">
    <property type="entry name" value="Fatty-acid amide hydrolase 1"/>
    <property type="match status" value="1"/>
</dbReference>
<feature type="coiled-coil region" evidence="38">
    <location>
        <begin position="111"/>
        <end position="138"/>
    </location>
</feature>
<keyword evidence="38" id="KW-0175">Coiled coil</keyword>
<comment type="catalytic activity">
    <reaction evidence="18">
        <text>(11Z)-eicosenamide + H2O = (11Z)-eicosenoate + NH4(+)</text>
        <dbReference type="Rhea" id="RHEA:63120"/>
        <dbReference type="ChEBI" id="CHEBI:15377"/>
        <dbReference type="ChEBI" id="CHEBI:28938"/>
        <dbReference type="ChEBI" id="CHEBI:32426"/>
        <dbReference type="ChEBI" id="CHEBI:146167"/>
    </reaction>
    <physiologicalReaction direction="left-to-right" evidence="18">
        <dbReference type="Rhea" id="RHEA:63121"/>
    </physiologicalReaction>
</comment>
<keyword evidence="6" id="KW-0442">Lipid degradation</keyword>
<evidence type="ECO:0000256" key="28">
    <source>
        <dbReference type="ARBA" id="ARBA00052514"/>
    </source>
</evidence>
<evidence type="ECO:0000256" key="35">
    <source>
        <dbReference type="ARBA" id="ARBA00077111"/>
    </source>
</evidence>
<dbReference type="AlphaFoldDB" id="A0AAA9TE34"/>
<evidence type="ECO:0000256" key="27">
    <source>
        <dbReference type="ARBA" id="ARBA00052512"/>
    </source>
</evidence>
<comment type="catalytic activity">
    <reaction evidence="10">
        <text>N-(9Z-octadecenoyl) ethanolamine + H2O = ethanolamine + (9Z)-octadecenoate</text>
        <dbReference type="Rhea" id="RHEA:45060"/>
        <dbReference type="ChEBI" id="CHEBI:15377"/>
        <dbReference type="ChEBI" id="CHEBI:30823"/>
        <dbReference type="ChEBI" id="CHEBI:57603"/>
        <dbReference type="ChEBI" id="CHEBI:71466"/>
    </reaction>
    <physiologicalReaction direction="left-to-right" evidence="10">
        <dbReference type="Rhea" id="RHEA:45061"/>
    </physiologicalReaction>
</comment>
<comment type="catalytic activity">
    <reaction evidence="26">
        <text>N-docosanoyl-ethanolamine + H2O = docosanoate + ethanolamine</text>
        <dbReference type="Rhea" id="RHEA:63128"/>
        <dbReference type="ChEBI" id="CHEBI:15377"/>
        <dbReference type="ChEBI" id="CHEBI:23858"/>
        <dbReference type="ChEBI" id="CHEBI:57603"/>
        <dbReference type="ChEBI" id="CHEBI:146186"/>
    </reaction>
    <physiologicalReaction direction="left-to-right" evidence="26">
        <dbReference type="Rhea" id="RHEA:63129"/>
    </physiologicalReaction>
</comment>
<evidence type="ECO:0000313" key="42">
    <source>
        <dbReference type="Proteomes" id="UP000009136"/>
    </source>
</evidence>
<dbReference type="PANTHER" id="PTHR45847">
    <property type="entry name" value="FATTY ACID AMIDE HYDROLASE"/>
    <property type="match status" value="1"/>
</dbReference>
<reference evidence="41" key="1">
    <citation type="submission" date="2018-03" db="EMBL/GenBank/DDBJ databases">
        <title>ARS-UCD1.2.</title>
        <authorList>
            <person name="Rosen B.D."/>
            <person name="Bickhart D.M."/>
            <person name="Koren S."/>
            <person name="Schnabel R.D."/>
            <person name="Hall R."/>
            <person name="Zimin A."/>
            <person name="Dreischer C."/>
            <person name="Schultheiss S."/>
            <person name="Schroeder S.G."/>
            <person name="Elsik C.G."/>
            <person name="Couldrey C."/>
            <person name="Liu G.E."/>
            <person name="Van Tassell C.P."/>
            <person name="Phillippy A.M."/>
            <person name="Smith T.P.L."/>
            <person name="Medrano J.F."/>
        </authorList>
    </citation>
    <scope>NUCLEOTIDE SEQUENCE [LARGE SCALE GENOMIC DNA]</scope>
    <source>
        <strain evidence="41">Hereford</strain>
    </source>
</reference>
<evidence type="ECO:0000259" key="40">
    <source>
        <dbReference type="Pfam" id="PF01425"/>
    </source>
</evidence>
<dbReference type="Proteomes" id="UP000009136">
    <property type="component" value="Chromosome 3"/>
</dbReference>
<organism evidence="41 42">
    <name type="scientific">Bos taurus</name>
    <name type="common">Bovine</name>
    <dbReference type="NCBI Taxonomy" id="9913"/>
    <lineage>
        <taxon>Eukaryota</taxon>
        <taxon>Metazoa</taxon>
        <taxon>Chordata</taxon>
        <taxon>Craniata</taxon>
        <taxon>Vertebrata</taxon>
        <taxon>Euteleostomi</taxon>
        <taxon>Mammalia</taxon>
        <taxon>Eutheria</taxon>
        <taxon>Laurasiatheria</taxon>
        <taxon>Artiodactyla</taxon>
        <taxon>Ruminantia</taxon>
        <taxon>Pecora</taxon>
        <taxon>Bovidae</taxon>
        <taxon>Bovinae</taxon>
        <taxon>Bos</taxon>
    </lineage>
</organism>
<proteinExistence type="inferred from homology"/>
<evidence type="ECO:0000256" key="36">
    <source>
        <dbReference type="ARBA" id="ARBA00077157"/>
    </source>
</evidence>
<comment type="catalytic activity">
    <reaction evidence="29">
        <text>N-tricosanoyl-taurine + H2O = tricosanoate + taurine</text>
        <dbReference type="Rhea" id="RHEA:63164"/>
        <dbReference type="ChEBI" id="CHEBI:15377"/>
        <dbReference type="ChEBI" id="CHEBI:79007"/>
        <dbReference type="ChEBI" id="CHEBI:146197"/>
        <dbReference type="ChEBI" id="CHEBI:507393"/>
    </reaction>
    <physiologicalReaction direction="left-to-right" evidence="29">
        <dbReference type="Rhea" id="RHEA:63165"/>
    </physiologicalReaction>
</comment>
<comment type="catalytic activity">
    <reaction evidence="30">
        <text>N-(5Z,8Z,11Z,14Z)-eicosatetraenoyl-glycine + H2O = (5Z,8Z,11Z,14Z)-eicosatetraenoate + glycine</text>
        <dbReference type="Rhea" id="RHEA:64108"/>
        <dbReference type="ChEBI" id="CHEBI:15377"/>
        <dbReference type="ChEBI" id="CHEBI:32395"/>
        <dbReference type="ChEBI" id="CHEBI:57305"/>
        <dbReference type="ChEBI" id="CHEBI:59002"/>
    </reaction>
    <physiologicalReaction direction="left-to-right" evidence="30">
        <dbReference type="Rhea" id="RHEA:64109"/>
    </physiologicalReaction>
</comment>
<accession>A0AAA9TE34</accession>
<evidence type="ECO:0000256" key="7">
    <source>
        <dbReference type="ARBA" id="ARBA00023098"/>
    </source>
</evidence>
<evidence type="ECO:0000256" key="6">
    <source>
        <dbReference type="ARBA" id="ARBA00022963"/>
    </source>
</evidence>
<comment type="catalytic activity">
    <reaction evidence="17">
        <text>(5Z,8Z,11Z,14Z)-eicosatetraenamide + H2O = (5Z,8Z,11Z,14Z)-eicosatetraenoate + NH4(+)</text>
        <dbReference type="Rhea" id="RHEA:63016"/>
        <dbReference type="ChEBI" id="CHEBI:15377"/>
        <dbReference type="ChEBI" id="CHEBI:28938"/>
        <dbReference type="ChEBI" id="CHEBI:32395"/>
        <dbReference type="ChEBI" id="CHEBI:137830"/>
    </reaction>
    <physiologicalReaction direction="left-to-right" evidence="17">
        <dbReference type="Rhea" id="RHEA:63017"/>
    </physiologicalReaction>
</comment>
<comment type="catalytic activity">
    <reaction evidence="11">
        <text>N-(5Z,8Z,11Z,14Z-eicosatetraenoyl)-ethanolamine + H2O = ethanolamine + (5Z,8Z,11Z,14Z)-eicosatetraenoate</text>
        <dbReference type="Rhea" id="RHEA:26136"/>
        <dbReference type="ChEBI" id="CHEBI:2700"/>
        <dbReference type="ChEBI" id="CHEBI:15377"/>
        <dbReference type="ChEBI" id="CHEBI:32395"/>
        <dbReference type="ChEBI" id="CHEBI:57603"/>
        <dbReference type="EC" id="3.5.1.99"/>
    </reaction>
    <physiologicalReaction direction="left-to-right" evidence="11">
        <dbReference type="Rhea" id="RHEA:26137"/>
    </physiologicalReaction>
</comment>
<reference evidence="41" key="3">
    <citation type="submission" date="2025-09" db="UniProtKB">
        <authorList>
            <consortium name="Ensembl"/>
        </authorList>
    </citation>
    <scope>IDENTIFICATION</scope>
    <source>
        <strain evidence="41">Hereford</strain>
    </source>
</reference>
<comment type="catalytic activity">
    <reaction evidence="8">
        <text>(9Z)-octadecenoate + glycine = N-(9Z-octadecenoyl)glycine + H2O</text>
        <dbReference type="Rhea" id="RHEA:51316"/>
        <dbReference type="ChEBI" id="CHEBI:15377"/>
        <dbReference type="ChEBI" id="CHEBI:30823"/>
        <dbReference type="ChEBI" id="CHEBI:57305"/>
        <dbReference type="ChEBI" id="CHEBI:133992"/>
    </reaction>
    <physiologicalReaction direction="right-to-left" evidence="8">
        <dbReference type="Rhea" id="RHEA:51318"/>
    </physiologicalReaction>
</comment>
<evidence type="ECO:0000256" key="1">
    <source>
        <dbReference type="ARBA" id="ARBA00000208"/>
    </source>
</evidence>
<dbReference type="PROSITE" id="PS00571">
    <property type="entry name" value="AMIDASES"/>
    <property type="match status" value="1"/>
</dbReference>
<dbReference type="EC" id="3.5.1.99" evidence="3"/>
<evidence type="ECO:0000256" key="16">
    <source>
        <dbReference type="ARBA" id="ARBA00050992"/>
    </source>
</evidence>
<evidence type="ECO:0000256" key="15">
    <source>
        <dbReference type="ARBA" id="ARBA00050766"/>
    </source>
</evidence>
<evidence type="ECO:0000256" key="13">
    <source>
        <dbReference type="ARBA" id="ARBA00050403"/>
    </source>
</evidence>
<comment type="catalytic activity">
    <reaction evidence="33">
        <text>(15Z)-tetracosenamide + H2O = (15Z)-tetracosenoate + NH4(+)</text>
        <dbReference type="Rhea" id="RHEA:63028"/>
        <dbReference type="ChEBI" id="CHEBI:15377"/>
        <dbReference type="ChEBI" id="CHEBI:28938"/>
        <dbReference type="ChEBI" id="CHEBI:32392"/>
        <dbReference type="ChEBI" id="CHEBI:146166"/>
    </reaction>
    <physiologicalReaction direction="left-to-right" evidence="33">
        <dbReference type="Rhea" id="RHEA:63029"/>
    </physiologicalReaction>
</comment>
<evidence type="ECO:0000256" key="26">
    <source>
        <dbReference type="ARBA" id="ARBA00052458"/>
    </source>
</evidence>
<comment type="catalytic activity">
    <reaction evidence="28">
        <text>N-(15Z-tetracosenoyl)-taurine + H2O = (15Z)-tetracosenoate + taurine</text>
        <dbReference type="Rhea" id="RHEA:63160"/>
        <dbReference type="ChEBI" id="CHEBI:15377"/>
        <dbReference type="ChEBI" id="CHEBI:32392"/>
        <dbReference type="ChEBI" id="CHEBI:146198"/>
        <dbReference type="ChEBI" id="CHEBI:507393"/>
    </reaction>
    <physiologicalReaction direction="left-to-right" evidence="28">
        <dbReference type="Rhea" id="RHEA:63161"/>
    </physiologicalReaction>
</comment>
<dbReference type="InterPro" id="IPR052096">
    <property type="entry name" value="Endocannabinoid_amidase"/>
</dbReference>
<dbReference type="GeneTree" id="ENSGT00940000163316"/>
<keyword evidence="5" id="KW-0378">Hydrolase</keyword>
<evidence type="ECO:0000256" key="22">
    <source>
        <dbReference type="ARBA" id="ARBA00051914"/>
    </source>
</evidence>